<sequence>MYKNYRVVCNTAAGRRRYMQYLFPPIIASDLVDRYDIWVNTNDPCDIEFFKQIAQKYPKVNLVWQPDGIVNGIKSINAFYKTCIEEDTIYIKLDDDVVWLEPDFFEKMLAFRIDNPDYFLVSPMVINNAICTYVMQIFGKIKLSKYMNARANHSILWRSGVFAVHLHKWFLDNYLKTGRYKELYCGKIPIATNRFSINSILWFGSTMKQFDGIVLDDDEEYLSVIKPTQLNASNCLNCDALISHFAFRPQREYLDKKFILEEYGVFLQEEWNNMPKISLINKDIQLLMREIKANESVLKLSKPIYREIKPTLKQKMKSNFKTLIRKLKLLVVIYTEKKYITPQD</sequence>
<name>A0A3D2SEJ7_9BACE</name>
<dbReference type="Proteomes" id="UP000263098">
    <property type="component" value="Unassembled WGS sequence"/>
</dbReference>
<dbReference type="AlphaFoldDB" id="A0A3D2SEJ7"/>
<accession>A0A3D2SEJ7</accession>
<evidence type="ECO:0008006" key="3">
    <source>
        <dbReference type="Google" id="ProtNLM"/>
    </source>
</evidence>
<comment type="caution">
    <text evidence="1">The sequence shown here is derived from an EMBL/GenBank/DDBJ whole genome shotgun (WGS) entry which is preliminary data.</text>
</comment>
<evidence type="ECO:0000313" key="1">
    <source>
        <dbReference type="EMBL" id="HCK23771.1"/>
    </source>
</evidence>
<reference evidence="1 2" key="1">
    <citation type="journal article" date="2018" name="Nat. Biotechnol.">
        <title>A standardized bacterial taxonomy based on genome phylogeny substantially revises the tree of life.</title>
        <authorList>
            <person name="Parks D.H."/>
            <person name="Chuvochina M."/>
            <person name="Waite D.W."/>
            <person name="Rinke C."/>
            <person name="Skarshewski A."/>
            <person name="Chaumeil P.A."/>
            <person name="Hugenholtz P."/>
        </authorList>
    </citation>
    <scope>NUCLEOTIDE SEQUENCE [LARGE SCALE GENOMIC DNA]</scope>
    <source>
        <strain evidence="1">UBA9667</strain>
    </source>
</reference>
<gene>
    <name evidence="1" type="ORF">DHW31_03155</name>
</gene>
<dbReference type="Gene3D" id="3.90.550.10">
    <property type="entry name" value="Spore Coat Polysaccharide Biosynthesis Protein SpsA, Chain A"/>
    <property type="match status" value="1"/>
</dbReference>
<organism evidence="1 2">
    <name type="scientific">Bacteroides graminisolvens</name>
    <dbReference type="NCBI Taxonomy" id="477666"/>
    <lineage>
        <taxon>Bacteria</taxon>
        <taxon>Pseudomonadati</taxon>
        <taxon>Bacteroidota</taxon>
        <taxon>Bacteroidia</taxon>
        <taxon>Bacteroidales</taxon>
        <taxon>Bacteroidaceae</taxon>
        <taxon>Bacteroides</taxon>
    </lineage>
</organism>
<dbReference type="EMBL" id="DPVG01000114">
    <property type="protein sequence ID" value="HCK23771.1"/>
    <property type="molecule type" value="Genomic_DNA"/>
</dbReference>
<evidence type="ECO:0000313" key="2">
    <source>
        <dbReference type="Proteomes" id="UP000263098"/>
    </source>
</evidence>
<dbReference type="SUPFAM" id="SSF53448">
    <property type="entry name" value="Nucleotide-diphospho-sugar transferases"/>
    <property type="match status" value="1"/>
</dbReference>
<proteinExistence type="predicted"/>
<dbReference type="InterPro" id="IPR029044">
    <property type="entry name" value="Nucleotide-diphossugar_trans"/>
</dbReference>
<dbReference type="RefSeq" id="WP_277638589.1">
    <property type="nucleotide sequence ID" value="NZ_JAJUIH010000002.1"/>
</dbReference>
<protein>
    <recommendedName>
        <fullName evidence="3">Glycosyltransferase 2-like domain-containing protein</fullName>
    </recommendedName>
</protein>